<dbReference type="GO" id="GO:0008168">
    <property type="term" value="F:methyltransferase activity"/>
    <property type="evidence" value="ECO:0007669"/>
    <property type="project" value="UniProtKB-KW"/>
</dbReference>
<gene>
    <name evidence="5" type="ORF">NA8A_01725</name>
</gene>
<dbReference type="GO" id="GO:0032259">
    <property type="term" value="P:methylation"/>
    <property type="evidence" value="ECO:0007669"/>
    <property type="project" value="UniProtKB-KW"/>
</dbReference>
<dbReference type="InterPro" id="IPR052571">
    <property type="entry name" value="Mt_RNA_Methyltransferase"/>
</dbReference>
<dbReference type="PANTHER" id="PTHR13184:SF5">
    <property type="entry name" value="METHYLTRANSFERASE-LIKE PROTEIN 17, MITOCHONDRIAL"/>
    <property type="match status" value="1"/>
</dbReference>
<dbReference type="STRING" id="721133.SAMN05216176_102350"/>
<accession>K2PB91</accession>
<organism evidence="5 6">
    <name type="scientific">Nitratireductor indicus C115</name>
    <dbReference type="NCBI Taxonomy" id="1231190"/>
    <lineage>
        <taxon>Bacteria</taxon>
        <taxon>Pseudomonadati</taxon>
        <taxon>Pseudomonadota</taxon>
        <taxon>Alphaproteobacteria</taxon>
        <taxon>Hyphomicrobiales</taxon>
        <taxon>Phyllobacteriaceae</taxon>
        <taxon>Nitratireductor</taxon>
    </lineage>
</organism>
<keyword evidence="6" id="KW-1185">Reference proteome</keyword>
<dbReference type="Proteomes" id="UP000007374">
    <property type="component" value="Unassembled WGS sequence"/>
</dbReference>
<keyword evidence="3" id="KW-0408">Iron</keyword>
<evidence type="ECO:0000256" key="1">
    <source>
        <dbReference type="ARBA" id="ARBA00022723"/>
    </source>
</evidence>
<dbReference type="Pfam" id="PF09243">
    <property type="entry name" value="Rsm22"/>
    <property type="match status" value="1"/>
</dbReference>
<dbReference type="GO" id="GO:0006412">
    <property type="term" value="P:translation"/>
    <property type="evidence" value="ECO:0007669"/>
    <property type="project" value="InterPro"/>
</dbReference>
<protein>
    <submittedName>
        <fullName evidence="5">Type 11 methyltransferase</fullName>
    </submittedName>
</protein>
<evidence type="ECO:0000313" key="5">
    <source>
        <dbReference type="EMBL" id="EKF44421.1"/>
    </source>
</evidence>
<dbReference type="InterPro" id="IPR029063">
    <property type="entry name" value="SAM-dependent_MTases_sf"/>
</dbReference>
<dbReference type="SUPFAM" id="SSF53335">
    <property type="entry name" value="S-adenosyl-L-methionine-dependent methyltransferases"/>
    <property type="match status" value="1"/>
</dbReference>
<evidence type="ECO:0000256" key="3">
    <source>
        <dbReference type="ARBA" id="ARBA00023004"/>
    </source>
</evidence>
<reference evidence="5 6" key="1">
    <citation type="journal article" date="2012" name="J. Bacteriol.">
        <title>Genome Sequence of Nitratireductor indicus Type Strain C115.</title>
        <authorList>
            <person name="Lai Q."/>
            <person name="Li G."/>
            <person name="Yu Z."/>
            <person name="Shao Z."/>
        </authorList>
    </citation>
    <scope>NUCLEOTIDE SEQUENCE [LARGE SCALE GENOMIC DNA]</scope>
    <source>
        <strain evidence="5 6">C115</strain>
    </source>
</reference>
<evidence type="ECO:0000256" key="2">
    <source>
        <dbReference type="ARBA" id="ARBA00022946"/>
    </source>
</evidence>
<evidence type="ECO:0000256" key="4">
    <source>
        <dbReference type="ARBA" id="ARBA00023014"/>
    </source>
</evidence>
<dbReference type="GO" id="GO:0051536">
    <property type="term" value="F:iron-sulfur cluster binding"/>
    <property type="evidence" value="ECO:0007669"/>
    <property type="project" value="UniProtKB-KW"/>
</dbReference>
<dbReference type="eggNOG" id="COG5459">
    <property type="taxonomic scope" value="Bacteria"/>
</dbReference>
<keyword evidence="5" id="KW-0489">Methyltransferase</keyword>
<keyword evidence="2" id="KW-0809">Transit peptide</keyword>
<keyword evidence="4" id="KW-0411">Iron-sulfur</keyword>
<keyword evidence="1" id="KW-0479">Metal-binding</keyword>
<proteinExistence type="predicted"/>
<dbReference type="AlphaFoldDB" id="K2PB91"/>
<dbReference type="Gene3D" id="3.40.50.150">
    <property type="entry name" value="Vaccinia Virus protein VP39"/>
    <property type="match status" value="1"/>
</dbReference>
<dbReference type="GO" id="GO:0046872">
    <property type="term" value="F:metal ion binding"/>
    <property type="evidence" value="ECO:0007669"/>
    <property type="project" value="UniProtKB-KW"/>
</dbReference>
<dbReference type="GO" id="GO:0003735">
    <property type="term" value="F:structural constituent of ribosome"/>
    <property type="evidence" value="ECO:0007669"/>
    <property type="project" value="TreeGrafter"/>
</dbReference>
<dbReference type="PATRIC" id="fig|1231190.3.peg.368"/>
<sequence>MELPAALRQAVDATLEGTPLAEIQRAAELLSRRYRAETRDGRLHVADDLAAKAYLATRLPATFAAVRQALGEVAMRREGFSPATLLDVGAGPGTALWATRDKWQGIASATMVEASPAMREAGIRLAQAATGIAVSWKAAKVEDGLSDLEKADLVTLCYVLDELAPAARDMLVDRLWTLASDTLVIVEPGTPAGWQRIVAVRKRLIAAGAHVIAPCPHEAPCPIAAPDWCHFSRRVARSRLHRTAKGGEVPWEDEKFSYVAVSRHPVDERPARVLAPPRTASGMVRLKLCLAQGTVEERLVTRREGPAFKTARKAGWGDAI</sequence>
<dbReference type="OrthoDB" id="9799639at2"/>
<dbReference type="RefSeq" id="WP_009755668.1">
    <property type="nucleotide sequence ID" value="NZ_AMSI01000001.1"/>
</dbReference>
<name>K2PB91_9HYPH</name>
<evidence type="ECO:0000313" key="6">
    <source>
        <dbReference type="Proteomes" id="UP000007374"/>
    </source>
</evidence>
<dbReference type="EMBL" id="AMSI01000001">
    <property type="protein sequence ID" value="EKF44421.1"/>
    <property type="molecule type" value="Genomic_DNA"/>
</dbReference>
<dbReference type="InterPro" id="IPR015324">
    <property type="entry name" value="Ribosomal_Rsm22-like"/>
</dbReference>
<dbReference type="PANTHER" id="PTHR13184">
    <property type="entry name" value="37S RIBOSOMAL PROTEIN S22"/>
    <property type="match status" value="1"/>
</dbReference>
<comment type="caution">
    <text evidence="5">The sequence shown here is derived from an EMBL/GenBank/DDBJ whole genome shotgun (WGS) entry which is preliminary data.</text>
</comment>
<keyword evidence="5" id="KW-0808">Transferase</keyword>
<dbReference type="GO" id="GO:0015935">
    <property type="term" value="C:small ribosomal subunit"/>
    <property type="evidence" value="ECO:0007669"/>
    <property type="project" value="TreeGrafter"/>
</dbReference>